<feature type="transmembrane region" description="Helical" evidence="9">
    <location>
        <begin position="78"/>
        <end position="98"/>
    </location>
</feature>
<evidence type="ECO:0000256" key="3">
    <source>
        <dbReference type="ARBA" id="ARBA00022692"/>
    </source>
</evidence>
<dbReference type="PANTHER" id="PTHR11003:SF335">
    <property type="entry name" value="POTASSIUM CHANNEL DOMAIN-CONTAINING PROTEIN"/>
    <property type="match status" value="1"/>
</dbReference>
<dbReference type="InterPro" id="IPR013099">
    <property type="entry name" value="K_chnl_dom"/>
</dbReference>
<feature type="transmembrane region" description="Helical" evidence="9">
    <location>
        <begin position="131"/>
        <end position="150"/>
    </location>
</feature>
<dbReference type="Pfam" id="PF07885">
    <property type="entry name" value="Ion_trans_2"/>
    <property type="match status" value="2"/>
</dbReference>
<dbReference type="SUPFAM" id="SSF81324">
    <property type="entry name" value="Voltage-gated potassium channels"/>
    <property type="match status" value="2"/>
</dbReference>
<dbReference type="GO" id="GO:0015271">
    <property type="term" value="F:outward rectifier potassium channel activity"/>
    <property type="evidence" value="ECO:0007669"/>
    <property type="project" value="TreeGrafter"/>
</dbReference>
<keyword evidence="7 8" id="KW-0407">Ion channel</keyword>
<name>A0A0N5CSF5_THECL</name>
<keyword evidence="2 8" id="KW-0813">Transport</keyword>
<evidence type="ECO:0000259" key="10">
    <source>
        <dbReference type="Pfam" id="PF07885"/>
    </source>
</evidence>
<dbReference type="GO" id="GO:0030322">
    <property type="term" value="P:stabilization of membrane potential"/>
    <property type="evidence" value="ECO:0007669"/>
    <property type="project" value="TreeGrafter"/>
</dbReference>
<evidence type="ECO:0000313" key="11">
    <source>
        <dbReference type="EMBL" id="VDM99485.1"/>
    </source>
</evidence>
<dbReference type="Proteomes" id="UP000276776">
    <property type="component" value="Unassembled WGS sequence"/>
</dbReference>
<reference evidence="11 12" key="2">
    <citation type="submission" date="2018-11" db="EMBL/GenBank/DDBJ databases">
        <authorList>
            <consortium name="Pathogen Informatics"/>
        </authorList>
    </citation>
    <scope>NUCLEOTIDE SEQUENCE [LARGE SCALE GENOMIC DNA]</scope>
</reference>
<evidence type="ECO:0000256" key="9">
    <source>
        <dbReference type="SAM" id="Phobius"/>
    </source>
</evidence>
<dbReference type="OMA" id="ENSHYAH"/>
<feature type="domain" description="Potassium channel" evidence="10">
    <location>
        <begin position="14"/>
        <end position="72"/>
    </location>
</feature>
<feature type="transmembrane region" description="Helical" evidence="9">
    <location>
        <begin position="105"/>
        <end position="125"/>
    </location>
</feature>
<gene>
    <name evidence="11" type="ORF">TCLT_LOCUS3156</name>
</gene>
<evidence type="ECO:0000313" key="13">
    <source>
        <dbReference type="WBParaSite" id="TCLT_0000315601-mRNA-1"/>
    </source>
</evidence>
<dbReference type="EMBL" id="UYYF01001065">
    <property type="protein sequence ID" value="VDM99485.1"/>
    <property type="molecule type" value="Genomic_DNA"/>
</dbReference>
<evidence type="ECO:0000256" key="2">
    <source>
        <dbReference type="ARBA" id="ARBA00022448"/>
    </source>
</evidence>
<keyword evidence="6 9" id="KW-0472">Membrane</keyword>
<evidence type="ECO:0000256" key="1">
    <source>
        <dbReference type="ARBA" id="ARBA00004141"/>
    </source>
</evidence>
<proteinExistence type="inferred from homology"/>
<evidence type="ECO:0000256" key="8">
    <source>
        <dbReference type="RuleBase" id="RU003857"/>
    </source>
</evidence>
<reference evidence="13" key="1">
    <citation type="submission" date="2017-02" db="UniProtKB">
        <authorList>
            <consortium name="WormBaseParasite"/>
        </authorList>
    </citation>
    <scope>IDENTIFICATION</scope>
</reference>
<feature type="transmembrane region" description="Helical" evidence="9">
    <location>
        <begin position="17"/>
        <end position="35"/>
    </location>
</feature>
<feature type="transmembrane region" description="Helical" evidence="9">
    <location>
        <begin position="47"/>
        <end position="72"/>
    </location>
</feature>
<dbReference type="InterPro" id="IPR003280">
    <property type="entry name" value="2pore_dom_K_chnl"/>
</dbReference>
<evidence type="ECO:0000256" key="7">
    <source>
        <dbReference type="ARBA" id="ARBA00023303"/>
    </source>
</evidence>
<dbReference type="STRING" id="103827.A0A0N5CSF5"/>
<keyword evidence="12" id="KW-1185">Reference proteome</keyword>
<keyword evidence="4 9" id="KW-1133">Transmembrane helix</keyword>
<feature type="domain" description="Potassium channel" evidence="10">
    <location>
        <begin position="84"/>
        <end position="157"/>
    </location>
</feature>
<keyword evidence="3 8" id="KW-0812">Transmembrane</keyword>
<keyword evidence="5 8" id="KW-0406">Ion transport</keyword>
<dbReference type="AlphaFoldDB" id="A0A0N5CSF5"/>
<protein>
    <submittedName>
        <fullName evidence="13">Ion_trans_2 domain-containing protein</fullName>
    </submittedName>
</protein>
<dbReference type="Gene3D" id="1.10.287.70">
    <property type="match status" value="1"/>
</dbReference>
<evidence type="ECO:0000256" key="6">
    <source>
        <dbReference type="ARBA" id="ARBA00023136"/>
    </source>
</evidence>
<dbReference type="WBParaSite" id="TCLT_0000315601-mRNA-1">
    <property type="protein sequence ID" value="TCLT_0000315601-mRNA-1"/>
    <property type="gene ID" value="TCLT_0000315601"/>
</dbReference>
<organism evidence="13">
    <name type="scientific">Thelazia callipaeda</name>
    <name type="common">Oriental eyeworm</name>
    <name type="synonym">Parasitic nematode</name>
    <dbReference type="NCBI Taxonomy" id="103827"/>
    <lineage>
        <taxon>Eukaryota</taxon>
        <taxon>Metazoa</taxon>
        <taxon>Ecdysozoa</taxon>
        <taxon>Nematoda</taxon>
        <taxon>Chromadorea</taxon>
        <taxon>Rhabditida</taxon>
        <taxon>Spirurina</taxon>
        <taxon>Spiruromorpha</taxon>
        <taxon>Thelazioidea</taxon>
        <taxon>Thelaziidae</taxon>
        <taxon>Thelazia</taxon>
    </lineage>
</organism>
<dbReference type="PANTHER" id="PTHR11003">
    <property type="entry name" value="POTASSIUM CHANNEL, SUBFAMILY K"/>
    <property type="match status" value="1"/>
</dbReference>
<accession>A0A0N5CSF5</accession>
<dbReference type="GO" id="GO:0022841">
    <property type="term" value="F:potassium ion leak channel activity"/>
    <property type="evidence" value="ECO:0007669"/>
    <property type="project" value="TreeGrafter"/>
</dbReference>
<dbReference type="PRINTS" id="PR01333">
    <property type="entry name" value="2POREKCHANEL"/>
</dbReference>
<evidence type="ECO:0000313" key="12">
    <source>
        <dbReference type="Proteomes" id="UP000276776"/>
    </source>
</evidence>
<dbReference type="GO" id="GO:0005886">
    <property type="term" value="C:plasma membrane"/>
    <property type="evidence" value="ECO:0007669"/>
    <property type="project" value="TreeGrafter"/>
</dbReference>
<comment type="similarity">
    <text evidence="8">Belongs to the two pore domain potassium channel (TC 1.A.1.8) family.</text>
</comment>
<comment type="subcellular location">
    <subcellularLocation>
        <location evidence="1">Membrane</location>
        <topology evidence="1">Multi-pass membrane protein</topology>
    </subcellularLocation>
</comment>
<evidence type="ECO:0000256" key="5">
    <source>
        <dbReference type="ARBA" id="ARBA00023065"/>
    </source>
</evidence>
<evidence type="ECO:0000256" key="4">
    <source>
        <dbReference type="ARBA" id="ARBA00022989"/>
    </source>
</evidence>
<sequence>KLSETDYHNSNHVEEKWSFLNAIIFSYTVITTIGYGHITPVTTEGRIFCIIYGSIGIPFTLLTIADLGMFISKVCGDSVILGIAFLTYLIFGAYAFSLYEPDMDFFTAIYFNFVTLTTIGLGDLVPRREKYLIVTLIYITIGLALTTRAMERAANLLKKIHYFGRQIENISQMTVWFGGQKYGITVFHLGDKMNVPINDLINLNIDKFVESAIKVEEGEITSLRVLIFLEF</sequence>
<dbReference type="OrthoDB" id="297496at2759"/>